<dbReference type="NCBIfam" id="TIGR01733">
    <property type="entry name" value="AA-adenyl-dom"/>
    <property type="match status" value="2"/>
</dbReference>
<dbReference type="Gene3D" id="3.40.50.980">
    <property type="match status" value="2"/>
</dbReference>
<dbReference type="SUPFAM" id="SSF47336">
    <property type="entry name" value="ACP-like"/>
    <property type="match status" value="2"/>
</dbReference>
<dbReference type="SUPFAM" id="SSF52777">
    <property type="entry name" value="CoA-dependent acyltransferases"/>
    <property type="match status" value="4"/>
</dbReference>
<dbReference type="FunFam" id="3.40.50.980:FF:000001">
    <property type="entry name" value="Non-ribosomal peptide synthetase"/>
    <property type="match status" value="1"/>
</dbReference>
<dbReference type="GO" id="GO:0072330">
    <property type="term" value="P:monocarboxylic acid biosynthetic process"/>
    <property type="evidence" value="ECO:0007669"/>
    <property type="project" value="UniProtKB-ARBA"/>
</dbReference>
<evidence type="ECO:0000313" key="6">
    <source>
        <dbReference type="Proteomes" id="UP000198959"/>
    </source>
</evidence>
<dbReference type="InterPro" id="IPR023213">
    <property type="entry name" value="CAT-like_dom_sf"/>
</dbReference>
<dbReference type="Gene3D" id="1.10.1200.10">
    <property type="entry name" value="ACP-like"/>
    <property type="match status" value="1"/>
</dbReference>
<dbReference type="Proteomes" id="UP000198959">
    <property type="component" value="Unassembled WGS sequence"/>
</dbReference>
<dbReference type="GO" id="GO:0043041">
    <property type="term" value="P:amino acid activation for nonribosomal peptide biosynthetic process"/>
    <property type="evidence" value="ECO:0007669"/>
    <property type="project" value="TreeGrafter"/>
</dbReference>
<dbReference type="PANTHER" id="PTHR45527:SF1">
    <property type="entry name" value="FATTY ACID SYNTHASE"/>
    <property type="match status" value="1"/>
</dbReference>
<keyword evidence="2" id="KW-0596">Phosphopantetheine</keyword>
<dbReference type="InterPro" id="IPR036736">
    <property type="entry name" value="ACP-like_sf"/>
</dbReference>
<dbReference type="Gene3D" id="3.30.559.30">
    <property type="entry name" value="Nonribosomal peptide synthetase, condensation domain"/>
    <property type="match status" value="2"/>
</dbReference>
<dbReference type="InterPro" id="IPR001242">
    <property type="entry name" value="Condensation_dom"/>
</dbReference>
<dbReference type="PANTHER" id="PTHR45527">
    <property type="entry name" value="NONRIBOSOMAL PEPTIDE SYNTHETASE"/>
    <property type="match status" value="1"/>
</dbReference>
<dbReference type="GO" id="GO:0005829">
    <property type="term" value="C:cytosol"/>
    <property type="evidence" value="ECO:0007669"/>
    <property type="project" value="TreeGrafter"/>
</dbReference>
<evidence type="ECO:0000313" key="5">
    <source>
        <dbReference type="EMBL" id="SCL23163.1"/>
    </source>
</evidence>
<dbReference type="Gene3D" id="3.40.50.1820">
    <property type="entry name" value="alpha/beta hydrolase"/>
    <property type="match status" value="1"/>
</dbReference>
<evidence type="ECO:0000256" key="2">
    <source>
        <dbReference type="ARBA" id="ARBA00022450"/>
    </source>
</evidence>
<dbReference type="CDD" id="cd12117">
    <property type="entry name" value="A_NRPS_Srf_like"/>
    <property type="match status" value="1"/>
</dbReference>
<dbReference type="Pfam" id="PF00550">
    <property type="entry name" value="PP-binding"/>
    <property type="match status" value="2"/>
</dbReference>
<dbReference type="InterPro" id="IPR006162">
    <property type="entry name" value="Ppantetheine_attach_site"/>
</dbReference>
<reference evidence="6" key="1">
    <citation type="submission" date="2016-06" db="EMBL/GenBank/DDBJ databases">
        <authorList>
            <person name="Varghese N."/>
            <person name="Submissions Spin"/>
        </authorList>
    </citation>
    <scope>NUCLEOTIDE SEQUENCE [LARGE SCALE GENOMIC DNA]</scope>
    <source>
        <strain evidence="6">DSM 43817</strain>
    </source>
</reference>
<dbReference type="Gene3D" id="2.30.38.10">
    <property type="entry name" value="Luciferase, Domain 3"/>
    <property type="match status" value="1"/>
</dbReference>
<evidence type="ECO:0000256" key="1">
    <source>
        <dbReference type="ARBA" id="ARBA00001957"/>
    </source>
</evidence>
<dbReference type="GO" id="GO:0003824">
    <property type="term" value="F:catalytic activity"/>
    <property type="evidence" value="ECO:0007669"/>
    <property type="project" value="InterPro"/>
</dbReference>
<dbReference type="FunFam" id="1.10.1200.10:FF:000016">
    <property type="entry name" value="Non-ribosomal peptide synthase"/>
    <property type="match status" value="1"/>
</dbReference>
<evidence type="ECO:0000256" key="3">
    <source>
        <dbReference type="ARBA" id="ARBA00022553"/>
    </source>
</evidence>
<proteinExistence type="predicted"/>
<dbReference type="Pfam" id="PF13193">
    <property type="entry name" value="AMP-binding_C"/>
    <property type="match status" value="2"/>
</dbReference>
<accession>A0A1C6S199</accession>
<dbReference type="PROSITE" id="PS50075">
    <property type="entry name" value="CARRIER"/>
    <property type="match status" value="2"/>
</dbReference>
<dbReference type="InterPro" id="IPR045851">
    <property type="entry name" value="AMP-bd_C_sf"/>
</dbReference>
<dbReference type="InterPro" id="IPR020806">
    <property type="entry name" value="PKS_PP-bd"/>
</dbReference>
<dbReference type="STRING" id="145854.GA0074692_1528"/>
<dbReference type="FunFam" id="3.30.300.30:FF:000010">
    <property type="entry name" value="Enterobactin synthetase component F"/>
    <property type="match status" value="2"/>
</dbReference>
<dbReference type="GO" id="GO:0031177">
    <property type="term" value="F:phosphopantetheine binding"/>
    <property type="evidence" value="ECO:0007669"/>
    <property type="project" value="InterPro"/>
</dbReference>
<dbReference type="SMART" id="SM00823">
    <property type="entry name" value="PKS_PP"/>
    <property type="match status" value="2"/>
</dbReference>
<comment type="cofactor">
    <cofactor evidence="1">
        <name>pantetheine 4'-phosphate</name>
        <dbReference type="ChEBI" id="CHEBI:47942"/>
    </cofactor>
</comment>
<keyword evidence="6" id="KW-1185">Reference proteome</keyword>
<dbReference type="FunFam" id="3.40.50.12780:FF:000012">
    <property type="entry name" value="Non-ribosomal peptide synthetase"/>
    <property type="match status" value="1"/>
</dbReference>
<name>A0A1C6S199_9ACTN</name>
<dbReference type="InterPro" id="IPR000873">
    <property type="entry name" value="AMP-dep_synth/lig_dom"/>
</dbReference>
<dbReference type="OrthoDB" id="5476914at2"/>
<feature type="domain" description="Carrier" evidence="4">
    <location>
        <begin position="2028"/>
        <end position="2103"/>
    </location>
</feature>
<dbReference type="InterPro" id="IPR009081">
    <property type="entry name" value="PP-bd_ACP"/>
</dbReference>
<feature type="domain" description="Carrier" evidence="4">
    <location>
        <begin position="966"/>
        <end position="1041"/>
    </location>
</feature>
<dbReference type="Gene3D" id="3.30.559.10">
    <property type="entry name" value="Chloramphenicol acetyltransferase-like domain"/>
    <property type="match status" value="2"/>
</dbReference>
<dbReference type="EMBL" id="FMHW01000002">
    <property type="protein sequence ID" value="SCL23163.1"/>
    <property type="molecule type" value="Genomic_DNA"/>
</dbReference>
<keyword evidence="3" id="KW-0597">Phosphoprotein</keyword>
<dbReference type="InterPro" id="IPR029058">
    <property type="entry name" value="AB_hydrolase_fold"/>
</dbReference>
<organism evidence="5 6">
    <name type="scientific">Micromonospora pallida</name>
    <dbReference type="NCBI Taxonomy" id="145854"/>
    <lineage>
        <taxon>Bacteria</taxon>
        <taxon>Bacillati</taxon>
        <taxon>Actinomycetota</taxon>
        <taxon>Actinomycetes</taxon>
        <taxon>Micromonosporales</taxon>
        <taxon>Micromonosporaceae</taxon>
        <taxon>Micromonospora</taxon>
    </lineage>
</organism>
<dbReference type="RefSeq" id="WP_091640793.1">
    <property type="nucleotide sequence ID" value="NZ_FMHW01000002.1"/>
</dbReference>
<dbReference type="InterPro" id="IPR025110">
    <property type="entry name" value="AMP-bd_C"/>
</dbReference>
<evidence type="ECO:0000259" key="4">
    <source>
        <dbReference type="PROSITE" id="PS50075"/>
    </source>
</evidence>
<dbReference type="InterPro" id="IPR010071">
    <property type="entry name" value="AA_adenyl_dom"/>
</dbReference>
<dbReference type="Gene3D" id="3.30.300.30">
    <property type="match status" value="2"/>
</dbReference>
<sequence length="2105" mass="225890">MYPVGPEESTAFPLSPAQRRLWFQYRLEGPSATYTIPVVTRIRDRVDVAALLAAVRDVVTRHEVLRTVYVEVDGEPTQRVLPAADVRPDVGHAVLAADTVEAAVVEICTRPFDLAAELPIRVRLFTLAEREHLLVVALHHIAGDGTSMGPLGRDLSTAYAARSAGRAPEWEPLPVQYADYTLWQQEVLGADDDPGSELHRQLAHWRTALAGLPEELPLPTDRPRPARSSYRAGRVDLAVPADVHAALRTVAREHDATLFMLVQAAIATLLTRLGCGTDVPLGTVVAGRTDEALDDLVGFFVNTLVLRTDTGGDPRFTELLARVRDFDLAAFDHQDLPFDRLVEDLQPARSLARHPLFQVAFAVDGGLALGVTGLNVVAEKPPVETAKFDLYLGFVPQPGSGELDLGLIYAEDLFTRAGAEAFGRRLVALLAQVAADPTRRLGDLAVLSAEERHRVLVGFNGTAATVPGETLPALFRRQVRQHPDAVAVVTATGEVSYRELDARTDRLARHLVGLGVGPEVPVAVSMARSVDLVTVLLAVSKAGGCYVPVDPAYPAARRAHILRDAAPPVVVVDDPELAVRNSGGQGRVTVVVTGDELWRELAAAGDDRELPEPALDNSAYVIYTSGSTGVPKGVTVTHRGISRLAHRYQRDFEVRPGSHVLQIASIGFDGSVWEMLMALLAGGAVIPYAPERLLTPGADAHLLARTTHVTVTPSLLATLPTDTLPPGSTVITASEACPQWLVDTWSAGHRLINSYGPTEVTVCASGGPLPHGQPVTIGTPVANTACYVLDPALRPVPAGVAGELYVAGAGLARGYLGRPDLTASRFTADPFGASGSRMYRTGDLVRWDATGHLHFLGRTDDQVKIRGFRIEPGEIESALTGRDDVRHAAVIVREDQPGEKRLVAYVVPANGKLDHSVLRADLAARLPDHLVPGAFVTMTALPVTPNGKLDRAALPAPARTGGPRAVARTARQEVLCQLFAAVLGVPEVGTDDNFFDLGGHSLLATRLVNRVRAALGVEIGVRLLFENPSVAALEPHLGSGSGRPALTAGTRPEPLPASFAQRRLWALQQIEGPSATYNVPVTTRLRGRVDVAALRAAVDDLVARHEVLRTVYPEVDGEPTQRVLPAAPGLVEVVHQRVPAGQVEEAVTAASARAFDLSREAPLAVRLVTDTDRDDDHLLVVNLHHIAGDGVSMGPLGRDLAAAYAARSAGRAPEWEPLPVQYADYTLWQRDVLGADDDPDGELRRQLDHWEKSLAGLPEELPLPTDRPRPPRSSYRAGRVDVVVDAACHRDLRQLARRQDATLFMVVQAAIATLLTRLGCGTDVPLGTVVAGRTDDALDDLVGCFVNTLVLRTDTSGDPAFGDLLNRVRDTDLAAYDHQDVPFERLVRHLRPTRSPARHPLFQIALSRADRTPTATPLPGLDCAPEPTRLSIVKFDLEFTVSDEPVDGDLGISLGYATDLFDQRSVELLGQRLVAILRQAAEQPATPIGRLDILVDGERPPVAVPAASTACSVVAAFDEQADRTPDAVALTDGHTTLTYTDLRHRAEALAATLRAAGVTTETPVPMLMQRSVDLVVGILAVLKAGGAYLPIHSAYPVARMRTVVAASGSPVLLVDDAHAGHELAIGEAAVGRRVLGCRPAPEADDRRLPDHAVDDQAPADRAVPDGPLPDVHPDQLCYVMYTSGSTGEPKGIQITHQGVVDLVRDPSWTMHTDDRTLFHSPHAFDASTWELWGPLLAGGQVVVAPPRELDAGALGRLLREHKITRLSLTAGLFRVVAEDLVDAFAGLTEVTTGGDVISAQAVDHVVRRCPDTIVRTTYGPTEMTLCVTQYPWRHGDGVPPTVPLGHALRHTRVLVLDDALRPVPAGVPGEIYLAGAGTARGYVNRPDLTATRFVADPYGPPGARMYRTGDLARRDHDGHLHFLGRTDDQVKVRGFRIEPGEIEAVLTAWDDVRQAAVVVREDEPGDKRLVAYLVPADGRVDRDALRRDLGARLPEYMVPGAFVTLTALPVTANGKLDRAALPAPGTAAVPSPRRDVLRELFAVVLGVPEVDVDDDFFDLGGHARLADRLAGRIRTILGVDVTAQLVVDNPTVAALDTRLTAAGTR</sequence>
<gene>
    <name evidence="5" type="ORF">GA0074692_1528</name>
</gene>
<dbReference type="SUPFAM" id="SSF56801">
    <property type="entry name" value="Acetyl-CoA synthetase-like"/>
    <property type="match status" value="2"/>
</dbReference>
<dbReference type="GO" id="GO:0044550">
    <property type="term" value="P:secondary metabolite biosynthetic process"/>
    <property type="evidence" value="ECO:0007669"/>
    <property type="project" value="UniProtKB-ARBA"/>
</dbReference>
<dbReference type="PROSITE" id="PS00455">
    <property type="entry name" value="AMP_BINDING"/>
    <property type="match status" value="2"/>
</dbReference>
<dbReference type="PROSITE" id="PS00012">
    <property type="entry name" value="PHOSPHOPANTETHEINE"/>
    <property type="match status" value="1"/>
</dbReference>
<dbReference type="InterPro" id="IPR042099">
    <property type="entry name" value="ANL_N_sf"/>
</dbReference>
<dbReference type="Pfam" id="PF00501">
    <property type="entry name" value="AMP-binding"/>
    <property type="match status" value="2"/>
</dbReference>
<dbReference type="InterPro" id="IPR020845">
    <property type="entry name" value="AMP-binding_CS"/>
</dbReference>
<dbReference type="Gene3D" id="3.40.50.12780">
    <property type="entry name" value="N-terminal domain of ligase-like"/>
    <property type="match status" value="1"/>
</dbReference>
<protein>
    <submittedName>
        <fullName evidence="5">Amino acid adenylation domain-containing protein</fullName>
    </submittedName>
</protein>
<dbReference type="FunFam" id="2.30.38.10:FF:000001">
    <property type="entry name" value="Non-ribosomal peptide synthetase PvdI"/>
    <property type="match status" value="2"/>
</dbReference>
<dbReference type="Pfam" id="PF00668">
    <property type="entry name" value="Condensation"/>
    <property type="match status" value="2"/>
</dbReference>
<dbReference type="CDD" id="cd19540">
    <property type="entry name" value="LCL_NRPS-like"/>
    <property type="match status" value="2"/>
</dbReference>
<dbReference type="GO" id="GO:0008610">
    <property type="term" value="P:lipid biosynthetic process"/>
    <property type="evidence" value="ECO:0007669"/>
    <property type="project" value="UniProtKB-ARBA"/>
</dbReference>